<dbReference type="SUPFAM" id="SSF49265">
    <property type="entry name" value="Fibronectin type III"/>
    <property type="match status" value="1"/>
</dbReference>
<comment type="function">
    <text evidence="12">Together with IFNAR1, forms the heterodimeric receptor for type I interferons (including interferons alpha, beta, epsilon, omega and kappa). Type I interferon binding activates the JAK-STAT signaling cascade, resulting in transcriptional activation or repression of interferon-regulated genes that encode the effectors of the interferon response. Mechanistically, type I interferon-binding brings the IFNAR1 and IFNAR2 subunits into close proximity with one another, driving their associated Janus kinases (JAKs) (TYK2 bound to IFNAR1 and JAK1 bound to IFNAR2) to cross-phosphorylate one another. The activated kinases phosphorylate specific tyrosine residues on the intracellular domains of IFNAR1 and IFNAR2, forming docking sites for the STAT transcription factors (STAT1, STAT2 and STAT). STAT proteins are then phosphorylated by the JAKs, promoting their translocation into the nucleus to regulate expression of interferon-regulated genes.</text>
</comment>
<dbReference type="AlphaFoldDB" id="L9KHB9"/>
<accession>L9KHB9</accession>
<dbReference type="EMBL" id="KB320841">
    <property type="protein sequence ID" value="ELW62053.1"/>
    <property type="molecule type" value="Genomic_DNA"/>
</dbReference>
<gene>
    <name evidence="18" type="ORF">TREES_T100019513</name>
</gene>
<evidence type="ECO:0000313" key="19">
    <source>
        <dbReference type="Proteomes" id="UP000011518"/>
    </source>
</evidence>
<feature type="compositionally biased region" description="Acidic residues" evidence="15">
    <location>
        <begin position="198"/>
        <end position="207"/>
    </location>
</feature>
<evidence type="ECO:0000256" key="10">
    <source>
        <dbReference type="ARBA" id="ARBA00023170"/>
    </source>
</evidence>
<dbReference type="STRING" id="246437.L9KHB9"/>
<evidence type="ECO:0000259" key="17">
    <source>
        <dbReference type="Pfam" id="PF09294"/>
    </source>
</evidence>
<evidence type="ECO:0000256" key="12">
    <source>
        <dbReference type="ARBA" id="ARBA00057968"/>
    </source>
</evidence>
<dbReference type="Proteomes" id="UP000011518">
    <property type="component" value="Unassembled WGS sequence"/>
</dbReference>
<reference evidence="19" key="2">
    <citation type="journal article" date="2013" name="Nat. Commun.">
        <title>Genome of the Chinese tree shrew.</title>
        <authorList>
            <person name="Fan Y."/>
            <person name="Huang Z.Y."/>
            <person name="Cao C.C."/>
            <person name="Chen C.S."/>
            <person name="Chen Y.X."/>
            <person name="Fan D.D."/>
            <person name="He J."/>
            <person name="Hou H.L."/>
            <person name="Hu L."/>
            <person name="Hu X.T."/>
            <person name="Jiang X.T."/>
            <person name="Lai R."/>
            <person name="Lang Y.S."/>
            <person name="Liang B."/>
            <person name="Liao S.G."/>
            <person name="Mu D."/>
            <person name="Ma Y.Y."/>
            <person name="Niu Y.Y."/>
            <person name="Sun X.Q."/>
            <person name="Xia J.Q."/>
            <person name="Xiao J."/>
            <person name="Xiong Z.Q."/>
            <person name="Xu L."/>
            <person name="Yang L."/>
            <person name="Zhang Y."/>
            <person name="Zhao W."/>
            <person name="Zhao X.D."/>
            <person name="Zheng Y.T."/>
            <person name="Zhou J.M."/>
            <person name="Zhu Y.B."/>
            <person name="Zhang G.J."/>
            <person name="Wang J."/>
            <person name="Yao Y.G."/>
        </authorList>
    </citation>
    <scope>NUCLEOTIDE SEQUENCE [LARGE SCALE GENOMIC DNA]</scope>
</reference>
<evidence type="ECO:0000256" key="13">
    <source>
        <dbReference type="ARBA" id="ARBA00068670"/>
    </source>
</evidence>
<feature type="non-terminal residue" evidence="18">
    <location>
        <position position="1"/>
    </location>
</feature>
<evidence type="ECO:0000256" key="16">
    <source>
        <dbReference type="SAM" id="SignalP"/>
    </source>
</evidence>
<evidence type="ECO:0000256" key="4">
    <source>
        <dbReference type="ARBA" id="ARBA00022553"/>
    </source>
</evidence>
<keyword evidence="8" id="KW-0472">Membrane</keyword>
<organism evidence="18 19">
    <name type="scientific">Tupaia chinensis</name>
    <name type="common">Chinese tree shrew</name>
    <name type="synonym">Tupaia belangeri chinensis</name>
    <dbReference type="NCBI Taxonomy" id="246437"/>
    <lineage>
        <taxon>Eukaryota</taxon>
        <taxon>Metazoa</taxon>
        <taxon>Chordata</taxon>
        <taxon>Craniata</taxon>
        <taxon>Vertebrata</taxon>
        <taxon>Euteleostomi</taxon>
        <taxon>Mammalia</taxon>
        <taxon>Eutheria</taxon>
        <taxon>Euarchontoglires</taxon>
        <taxon>Scandentia</taxon>
        <taxon>Tupaiidae</taxon>
        <taxon>Tupaia</taxon>
    </lineage>
</organism>
<dbReference type="InterPro" id="IPR036116">
    <property type="entry name" value="FN3_sf"/>
</dbReference>
<feature type="region of interest" description="Disordered" evidence="15">
    <location>
        <begin position="269"/>
        <end position="347"/>
    </location>
</feature>
<feature type="signal peptide" evidence="16">
    <location>
        <begin position="1"/>
        <end position="21"/>
    </location>
</feature>
<evidence type="ECO:0000256" key="2">
    <source>
        <dbReference type="ARBA" id="ARBA00005399"/>
    </source>
</evidence>
<evidence type="ECO:0000256" key="8">
    <source>
        <dbReference type="ARBA" id="ARBA00023136"/>
    </source>
</evidence>
<feature type="chain" id="PRO_5003999508" description="Interferon alpha/beta receptor 2" evidence="16">
    <location>
        <begin position="22"/>
        <end position="347"/>
    </location>
</feature>
<evidence type="ECO:0000256" key="7">
    <source>
        <dbReference type="ARBA" id="ARBA00022989"/>
    </source>
</evidence>
<reference evidence="19" key="1">
    <citation type="submission" date="2012-07" db="EMBL/GenBank/DDBJ databases">
        <title>Genome of the Chinese tree shrew, a rising model animal genetically related to primates.</title>
        <authorList>
            <person name="Zhang G."/>
            <person name="Fan Y."/>
            <person name="Yao Y."/>
            <person name="Huang Z."/>
        </authorList>
    </citation>
    <scope>NUCLEOTIDE SEQUENCE [LARGE SCALE GENOMIC DNA]</scope>
</reference>
<proteinExistence type="inferred from homology"/>
<evidence type="ECO:0000256" key="6">
    <source>
        <dbReference type="ARBA" id="ARBA00022729"/>
    </source>
</evidence>
<evidence type="ECO:0000313" key="18">
    <source>
        <dbReference type="EMBL" id="ELW62053.1"/>
    </source>
</evidence>
<evidence type="ECO:0000256" key="11">
    <source>
        <dbReference type="ARBA" id="ARBA00023180"/>
    </source>
</evidence>
<keyword evidence="11" id="KW-0325">Glycoprotein</keyword>
<comment type="subcellular location">
    <subcellularLocation>
        <location evidence="1">Cell membrane</location>
        <topology evidence="1">Single-pass type I membrane protein</topology>
    </subcellularLocation>
</comment>
<evidence type="ECO:0000256" key="9">
    <source>
        <dbReference type="ARBA" id="ARBA00023157"/>
    </source>
</evidence>
<evidence type="ECO:0000256" key="5">
    <source>
        <dbReference type="ARBA" id="ARBA00022692"/>
    </source>
</evidence>
<protein>
    <recommendedName>
        <fullName evidence="13">Interferon alpha/beta receptor 2</fullName>
    </recommendedName>
    <alternativeName>
        <fullName evidence="14">Type I interferon receptor 2</fullName>
    </alternativeName>
</protein>
<keyword evidence="3" id="KW-1003">Cell membrane</keyword>
<dbReference type="InterPro" id="IPR015373">
    <property type="entry name" value="Interferon/interleukin_rcp_dom"/>
</dbReference>
<keyword evidence="10 18" id="KW-0675">Receptor</keyword>
<feature type="domain" description="Interferon/interleukin receptor" evidence="17">
    <location>
        <begin position="26"/>
        <end position="114"/>
    </location>
</feature>
<dbReference type="InterPro" id="IPR013783">
    <property type="entry name" value="Ig-like_fold"/>
</dbReference>
<evidence type="ECO:0000256" key="1">
    <source>
        <dbReference type="ARBA" id="ARBA00004251"/>
    </source>
</evidence>
<dbReference type="FunFam" id="2.60.40.10:FF:000909">
    <property type="entry name" value="Interferon alpha/beta receptor 2"/>
    <property type="match status" value="1"/>
</dbReference>
<keyword evidence="9" id="KW-1015">Disulfide bond</keyword>
<keyword evidence="5" id="KW-0812">Transmembrane</keyword>
<dbReference type="Gene3D" id="2.60.40.10">
    <property type="entry name" value="Immunoglobulins"/>
    <property type="match status" value="1"/>
</dbReference>
<keyword evidence="6 16" id="KW-0732">Signal</keyword>
<sequence>FSNLLFFLLVLIGLMFGILHAFPVSFEPPEFGIVGFTDHINVLVKFPPAYPNIIDQLLYGSSLVIEEQSEGIIKKHKSKVHGNVNGNFTYVIDNLIPYTNYCVSVYFEPNSQERNFYKFQAWIFPKLPQPEAVDMVEVICVTRKKKVWGYDYDESDSDDETVPRAIPSGYTTHGLTVRLLSQASAASVTTVESQFLDPDAEEPDLPEADPSRPATPEPGPWQSEGTSGPYQRRESPLQDPTSEEESKSTEGSGDRIIFNVDLNSVCMRVPDDDSEEASLKLSSLPEDIVHLEEPDETESSLLVASGEAVQPPDSFSSSECLWSEDAPSDKSDSSESDVDLGDGYVMR</sequence>
<keyword evidence="7" id="KW-1133">Transmembrane helix</keyword>
<feature type="region of interest" description="Disordered" evidence="15">
    <location>
        <begin position="190"/>
        <end position="255"/>
    </location>
</feature>
<dbReference type="Pfam" id="PF09294">
    <property type="entry name" value="Interfer-bind"/>
    <property type="match status" value="1"/>
</dbReference>
<dbReference type="FunCoup" id="L9KHB9">
    <property type="interactions" value="925"/>
</dbReference>
<evidence type="ECO:0000256" key="15">
    <source>
        <dbReference type="SAM" id="MobiDB-lite"/>
    </source>
</evidence>
<dbReference type="GO" id="GO:0005615">
    <property type="term" value="C:extracellular space"/>
    <property type="evidence" value="ECO:0007669"/>
    <property type="project" value="UniProtKB-ARBA"/>
</dbReference>
<keyword evidence="4" id="KW-0597">Phosphoprotein</keyword>
<dbReference type="InParanoid" id="L9KHB9"/>
<evidence type="ECO:0000256" key="14">
    <source>
        <dbReference type="ARBA" id="ARBA00076545"/>
    </source>
</evidence>
<dbReference type="GO" id="GO:0005886">
    <property type="term" value="C:plasma membrane"/>
    <property type="evidence" value="ECO:0007669"/>
    <property type="project" value="UniProtKB-SubCell"/>
</dbReference>
<keyword evidence="19" id="KW-1185">Reference proteome</keyword>
<evidence type="ECO:0000256" key="3">
    <source>
        <dbReference type="ARBA" id="ARBA00022475"/>
    </source>
</evidence>
<dbReference type="GO" id="GO:0004905">
    <property type="term" value="F:type I interferon receptor activity"/>
    <property type="evidence" value="ECO:0007669"/>
    <property type="project" value="UniProtKB-ARBA"/>
</dbReference>
<comment type="similarity">
    <text evidence="2">Belongs to the type II cytokine receptor family.</text>
</comment>
<name>L9KHB9_TUPCH</name>